<feature type="transmembrane region" description="Helical" evidence="2">
    <location>
        <begin position="100"/>
        <end position="121"/>
    </location>
</feature>
<evidence type="ECO:0000256" key="1">
    <source>
        <dbReference type="SAM" id="MobiDB-lite"/>
    </source>
</evidence>
<keyword evidence="2" id="KW-0812">Transmembrane</keyword>
<feature type="region of interest" description="Disordered" evidence="1">
    <location>
        <begin position="69"/>
        <end position="92"/>
    </location>
</feature>
<gene>
    <name evidence="3" type="ORF">P5S46_21050</name>
</gene>
<dbReference type="RefSeq" id="WP_128343712.1">
    <property type="nucleotide sequence ID" value="NZ_CAWOMG010000181.1"/>
</dbReference>
<name>A0AAJ6CQ41_AERCA</name>
<geneLocation type="plasmid" evidence="3 4">
    <name>pAC1520</name>
</geneLocation>
<dbReference type="EMBL" id="CP120943">
    <property type="protein sequence ID" value="WFG00252.1"/>
    <property type="molecule type" value="Genomic_DNA"/>
</dbReference>
<feature type="compositionally biased region" description="Basic and acidic residues" evidence="1">
    <location>
        <begin position="43"/>
        <end position="52"/>
    </location>
</feature>
<keyword evidence="2" id="KW-1133">Transmembrane helix</keyword>
<feature type="compositionally biased region" description="Low complexity" evidence="1">
    <location>
        <begin position="239"/>
        <end position="252"/>
    </location>
</feature>
<keyword evidence="2" id="KW-0472">Membrane</keyword>
<feature type="compositionally biased region" description="Acidic residues" evidence="1">
    <location>
        <begin position="26"/>
        <end position="37"/>
    </location>
</feature>
<proteinExistence type="predicted"/>
<dbReference type="Proteomes" id="UP001218423">
    <property type="component" value="Plasmid pAC1520"/>
</dbReference>
<feature type="compositionally biased region" description="Low complexity" evidence="1">
    <location>
        <begin position="270"/>
        <end position="281"/>
    </location>
</feature>
<dbReference type="AlphaFoldDB" id="A0AAJ6CQ41"/>
<feature type="region of interest" description="Disordered" evidence="1">
    <location>
        <begin position="1"/>
        <end position="52"/>
    </location>
</feature>
<evidence type="ECO:0000256" key="2">
    <source>
        <dbReference type="SAM" id="Phobius"/>
    </source>
</evidence>
<sequence length="389" mass="40926">MQDRPLTEEDEIEGARQLPGHGGESFEPEFDLEEEPDFAAHLAPHDHSSTRHLEGGQAEDVVVHGEAIGSHHTDVGLEAAGSNRIDERQRTKPPQKNGLFIRYLAYALGGVTLVIGVLFGLNSLVDRGRGDDLTVAASSVTREMEGEAAGGGGVSDPIPPQPMRVPEQNAELTERERGPVAPVEQVITKESAAEDNHLVTELEQSKTREAEALSRLNASMVVVAQLKEKVAALEAASSAAANQKPAAPQQSAVQERLATKSDGAKPAPIPQSAKPAAPKVQAVVAKKHRAQAPTPTKRLLRDPRPGQTSFVQAAAVTPTIPTSTGTSAGMGQITVSSVMNGRVVITDQSTGKTEVKGVGSVIEGRGSIVSITPNGCVMFSSAQRIGRCE</sequence>
<keyword evidence="3" id="KW-0614">Plasmid</keyword>
<evidence type="ECO:0008006" key="5">
    <source>
        <dbReference type="Google" id="ProtNLM"/>
    </source>
</evidence>
<accession>A0AAJ6CQ41</accession>
<reference evidence="3" key="1">
    <citation type="submission" date="2023-03" db="EMBL/GenBank/DDBJ databases">
        <title>Aeromonas caviae strain AC1520.</title>
        <authorList>
            <person name="Xie T."/>
            <person name="Zhang Q."/>
            <person name="Deng J."/>
            <person name="Li X."/>
        </authorList>
    </citation>
    <scope>NUCLEOTIDE SEQUENCE</scope>
    <source>
        <strain evidence="3">AC1520</strain>
        <plasmid evidence="3">pAC1520</plasmid>
    </source>
</reference>
<evidence type="ECO:0000313" key="4">
    <source>
        <dbReference type="Proteomes" id="UP001218423"/>
    </source>
</evidence>
<evidence type="ECO:0000313" key="3">
    <source>
        <dbReference type="EMBL" id="WFG00252.1"/>
    </source>
</evidence>
<organism evidence="3 4">
    <name type="scientific">Aeromonas caviae</name>
    <name type="common">Aeromonas punctata</name>
    <dbReference type="NCBI Taxonomy" id="648"/>
    <lineage>
        <taxon>Bacteria</taxon>
        <taxon>Pseudomonadati</taxon>
        <taxon>Pseudomonadota</taxon>
        <taxon>Gammaproteobacteria</taxon>
        <taxon>Aeromonadales</taxon>
        <taxon>Aeromonadaceae</taxon>
        <taxon>Aeromonas</taxon>
    </lineage>
</organism>
<protein>
    <recommendedName>
        <fullName evidence="5">Type IV pilus biogenesis protein PilP</fullName>
    </recommendedName>
</protein>
<feature type="region of interest" description="Disordered" evidence="1">
    <location>
        <begin position="142"/>
        <end position="161"/>
    </location>
</feature>
<feature type="region of interest" description="Disordered" evidence="1">
    <location>
        <begin position="239"/>
        <end position="281"/>
    </location>
</feature>